<organism evidence="2 3">
    <name type="scientific">Ectocarpus siliculosus</name>
    <name type="common">Brown alga</name>
    <name type="synonym">Conferva siliculosa</name>
    <dbReference type="NCBI Taxonomy" id="2880"/>
    <lineage>
        <taxon>Eukaryota</taxon>
        <taxon>Sar</taxon>
        <taxon>Stramenopiles</taxon>
        <taxon>Ochrophyta</taxon>
        <taxon>PX clade</taxon>
        <taxon>Phaeophyceae</taxon>
        <taxon>Ectocarpales</taxon>
        <taxon>Ectocarpaceae</taxon>
        <taxon>Ectocarpus</taxon>
    </lineage>
</organism>
<keyword evidence="1" id="KW-0732">Signal</keyword>
<gene>
    <name evidence="2" type="ORF">Esi_0063_0006</name>
</gene>
<evidence type="ECO:0008006" key="4">
    <source>
        <dbReference type="Google" id="ProtNLM"/>
    </source>
</evidence>
<reference evidence="2 3" key="1">
    <citation type="journal article" date="2010" name="Nature">
        <title>The Ectocarpus genome and the independent evolution of multicellularity in brown algae.</title>
        <authorList>
            <person name="Cock J.M."/>
            <person name="Sterck L."/>
            <person name="Rouze P."/>
            <person name="Scornet D."/>
            <person name="Allen A.E."/>
            <person name="Amoutzias G."/>
            <person name="Anthouard V."/>
            <person name="Artiguenave F."/>
            <person name="Aury J.M."/>
            <person name="Badger J.H."/>
            <person name="Beszteri B."/>
            <person name="Billiau K."/>
            <person name="Bonnet E."/>
            <person name="Bothwell J.H."/>
            <person name="Bowler C."/>
            <person name="Boyen C."/>
            <person name="Brownlee C."/>
            <person name="Carrano C.J."/>
            <person name="Charrier B."/>
            <person name="Cho G.Y."/>
            <person name="Coelho S.M."/>
            <person name="Collen J."/>
            <person name="Corre E."/>
            <person name="Da Silva C."/>
            <person name="Delage L."/>
            <person name="Delaroque N."/>
            <person name="Dittami S.M."/>
            <person name="Doulbeau S."/>
            <person name="Elias M."/>
            <person name="Farnham G."/>
            <person name="Gachon C.M."/>
            <person name="Gschloessl B."/>
            <person name="Heesch S."/>
            <person name="Jabbari K."/>
            <person name="Jubin C."/>
            <person name="Kawai H."/>
            <person name="Kimura K."/>
            <person name="Kloareg B."/>
            <person name="Kupper F.C."/>
            <person name="Lang D."/>
            <person name="Le Bail A."/>
            <person name="Leblanc C."/>
            <person name="Lerouge P."/>
            <person name="Lohr M."/>
            <person name="Lopez P.J."/>
            <person name="Martens C."/>
            <person name="Maumus F."/>
            <person name="Michel G."/>
            <person name="Miranda-Saavedra D."/>
            <person name="Morales J."/>
            <person name="Moreau H."/>
            <person name="Motomura T."/>
            <person name="Nagasato C."/>
            <person name="Napoli C.A."/>
            <person name="Nelson D.R."/>
            <person name="Nyvall-Collen P."/>
            <person name="Peters A.F."/>
            <person name="Pommier C."/>
            <person name="Potin P."/>
            <person name="Poulain J."/>
            <person name="Quesneville H."/>
            <person name="Read B."/>
            <person name="Rensing S.A."/>
            <person name="Ritter A."/>
            <person name="Rousvoal S."/>
            <person name="Samanta M."/>
            <person name="Samson G."/>
            <person name="Schroeder D.C."/>
            <person name="Segurens B."/>
            <person name="Strittmatter M."/>
            <person name="Tonon T."/>
            <person name="Tregear J.W."/>
            <person name="Valentin K."/>
            <person name="von Dassow P."/>
            <person name="Yamagishi T."/>
            <person name="Van de Peer Y."/>
            <person name="Wincker P."/>
        </authorList>
    </citation>
    <scope>NUCLEOTIDE SEQUENCE [LARGE SCALE GENOMIC DNA]</scope>
    <source>
        <strain evidence="3">Ec32 / CCAP1310/4</strain>
    </source>
</reference>
<evidence type="ECO:0000313" key="2">
    <source>
        <dbReference type="EMBL" id="CBJ27218.1"/>
    </source>
</evidence>
<sequence length="606" mass="66568">MGGCGAILVIGFVLATTRSFSLDAAAMSEGVEGPATSNAMQELHRQARDDVLGILAAPADSCLTSNWRFTSANQGCTAADQCGKDEWCARESRTVTMVGLKAQGEGEESDCNSQNLSILVRLQGPEALAEAATPVEGRCHEVAGQYPEGSVEMGSVGGVVFYGLAEACCTLCTRWEGCVGWSNTVKPDIATIDGEKKCVLYSSVSGPPVEDKAMNRAITSGVPRDEESMMYLAHSMSIARSWCTPDSARVLGSGKKLTVKAAGPSVSIADGDGALPLCRSTNVLPEPGRWVGLHDVECGDMRAEGIHGDPIWPDYRRDIFGVTKPEECFFKPYNLPTSGGKVDGYQQAITGGYVWKPYDCRYPPLNVEARHTCFEALNITRFLDYGDSMIQTSRQPRAELWLPKNVDVHGKAGSRDEQARGKQAGCPAGFYMDDGDDDAETSGDGSPIKYRYCGLSGFHYSKDDAIRDYILSFRPDVVLANWGMIHKLWHHDFGGEIARFFENLGKTLDKMTENGEFRPRFLFWLSSPFLVSEREPHCVLERAVQFNDGLRAVLEPRGWIEVNWTTLTKKWALDIQDGMHHGKHATRMLAHLLVHRMCQDREDPGP</sequence>
<dbReference type="Proteomes" id="UP000002630">
    <property type="component" value="Linkage Group LG17"/>
</dbReference>
<dbReference type="SUPFAM" id="SSF52266">
    <property type="entry name" value="SGNH hydrolase"/>
    <property type="match status" value="1"/>
</dbReference>
<evidence type="ECO:0000256" key="1">
    <source>
        <dbReference type="SAM" id="SignalP"/>
    </source>
</evidence>
<feature type="chain" id="PRO_5003096059" description="Apple domain-containing protein" evidence="1">
    <location>
        <begin position="20"/>
        <end position="606"/>
    </location>
</feature>
<dbReference type="AlphaFoldDB" id="D7G564"/>
<protein>
    <recommendedName>
        <fullName evidence="4">Apple domain-containing protein</fullName>
    </recommendedName>
</protein>
<feature type="signal peptide" evidence="1">
    <location>
        <begin position="1"/>
        <end position="19"/>
    </location>
</feature>
<dbReference type="eggNOG" id="ENOG502T00I">
    <property type="taxonomic scope" value="Eukaryota"/>
</dbReference>
<dbReference type="InParanoid" id="D7G564"/>
<keyword evidence="3" id="KW-1185">Reference proteome</keyword>
<dbReference type="OrthoDB" id="211168at2759"/>
<dbReference type="EMBL" id="FN649742">
    <property type="protein sequence ID" value="CBJ27218.1"/>
    <property type="molecule type" value="Genomic_DNA"/>
</dbReference>
<name>D7G564_ECTSI</name>
<dbReference type="EMBL" id="FN648852">
    <property type="protein sequence ID" value="CBJ27218.1"/>
    <property type="molecule type" value="Genomic_DNA"/>
</dbReference>
<evidence type="ECO:0000313" key="3">
    <source>
        <dbReference type="Proteomes" id="UP000002630"/>
    </source>
</evidence>
<accession>D7G564</accession>
<proteinExistence type="predicted"/>